<keyword evidence="2" id="KW-1185">Reference proteome</keyword>
<organism evidence="1 2">
    <name type="scientific">Antiquaquibacter soli</name>
    <dbReference type="NCBI Taxonomy" id="3064523"/>
    <lineage>
        <taxon>Bacteria</taxon>
        <taxon>Bacillati</taxon>
        <taxon>Actinomycetota</taxon>
        <taxon>Actinomycetes</taxon>
        <taxon>Micrococcales</taxon>
        <taxon>Microbacteriaceae</taxon>
        <taxon>Antiquaquibacter</taxon>
    </lineage>
</organism>
<sequence length="129" mass="13396">MRWACGVVAAVVVVGLAGCIPQPRDEQGRLIVPVSVDFAEVSDGYLRAGGQVLGVIEDGGTCSFTFYGAGGGASRLTSSGHGGVSSTECDDVDEPIATLFPGEYELVLRYSSEDSVGESEPFPLTIPEH</sequence>
<proteinExistence type="predicted"/>
<dbReference type="Proteomes" id="UP001241072">
    <property type="component" value="Unassembled WGS sequence"/>
</dbReference>
<comment type="caution">
    <text evidence="1">The sequence shown here is derived from an EMBL/GenBank/DDBJ whole genome shotgun (WGS) entry which is preliminary data.</text>
</comment>
<dbReference type="RefSeq" id="WP_305001246.1">
    <property type="nucleotide sequence ID" value="NZ_JAUQUB010000001.1"/>
</dbReference>
<evidence type="ECO:0000313" key="2">
    <source>
        <dbReference type="Proteomes" id="UP001241072"/>
    </source>
</evidence>
<accession>A0ABT9BIG8</accession>
<dbReference type="PROSITE" id="PS51257">
    <property type="entry name" value="PROKAR_LIPOPROTEIN"/>
    <property type="match status" value="1"/>
</dbReference>
<gene>
    <name evidence="1" type="ORF">Q5716_01095</name>
</gene>
<reference evidence="1 2" key="1">
    <citation type="submission" date="2023-07" db="EMBL/GenBank/DDBJ databases">
        <title>Protaetiibacter sp. nov WY-16 isolated from soil.</title>
        <authorList>
            <person name="Liu B."/>
            <person name="Wan Y."/>
        </authorList>
    </citation>
    <scope>NUCLEOTIDE SEQUENCE [LARGE SCALE GENOMIC DNA]</scope>
    <source>
        <strain evidence="1 2">WY-16</strain>
    </source>
</reference>
<dbReference type="EMBL" id="JAUQUB010000001">
    <property type="protein sequence ID" value="MDO7880817.1"/>
    <property type="molecule type" value="Genomic_DNA"/>
</dbReference>
<name>A0ABT9BIG8_9MICO</name>
<protein>
    <submittedName>
        <fullName evidence="1">Uncharacterized protein</fullName>
    </submittedName>
</protein>
<evidence type="ECO:0000313" key="1">
    <source>
        <dbReference type="EMBL" id="MDO7880817.1"/>
    </source>
</evidence>